<dbReference type="Proteomes" id="UP001642405">
    <property type="component" value="Unassembled WGS sequence"/>
</dbReference>
<evidence type="ECO:0000313" key="2">
    <source>
        <dbReference type="Proteomes" id="UP001642405"/>
    </source>
</evidence>
<dbReference type="EMBL" id="CAWUHB010000022">
    <property type="protein sequence ID" value="CAK7221377.1"/>
    <property type="molecule type" value="Genomic_DNA"/>
</dbReference>
<reference evidence="1 2" key="1">
    <citation type="submission" date="2024-01" db="EMBL/GenBank/DDBJ databases">
        <authorList>
            <person name="Allen C."/>
            <person name="Tagirdzhanova G."/>
        </authorList>
    </citation>
    <scope>NUCLEOTIDE SEQUENCE [LARGE SCALE GENOMIC DNA]</scope>
</reference>
<gene>
    <name evidence="1" type="ORF">SCUCBS95973_004476</name>
</gene>
<sequence>MRRLLAMHCGDVIRKQSTESNSHDTDDIRRCIVTVEKVFNIAALTVVLDATATLWRIPLIARQEPNDTDVESRLHRSLIHVNNFTGYILEFFDDGLHKNTALTRTEKQVPSWYGSRCILSGSDNPLPACIVPDLSCPLLDLVRAWNAVEMFWNPPSDDWYAAGTAFASRFRHCKAPNILPLSPDLQKLWDDCAFAIRPIRHPHAQSNDKMYIQAVFPTRQCSRQAPEDVSKLESLGIRHGNVYQLSTDDAASFPLPSFDLLRMRYVFHKLVEGVRDLDSLRVLFAGPPPEYVGLFRDGPEIPLECNLAIDAAMVVGILDFTSADKWRDALAVQYHHLQAARYRSPDSASDESDDGFEYDENGVVF</sequence>
<comment type="caution">
    <text evidence="1">The sequence shown here is derived from an EMBL/GenBank/DDBJ whole genome shotgun (WGS) entry which is preliminary data.</text>
</comment>
<protein>
    <recommendedName>
        <fullName evidence="3">HNH nuclease domain-containing protein</fullName>
    </recommendedName>
</protein>
<name>A0ABP0BNY8_9PEZI</name>
<organism evidence="1 2">
    <name type="scientific">Sporothrix curviconia</name>
    <dbReference type="NCBI Taxonomy" id="1260050"/>
    <lineage>
        <taxon>Eukaryota</taxon>
        <taxon>Fungi</taxon>
        <taxon>Dikarya</taxon>
        <taxon>Ascomycota</taxon>
        <taxon>Pezizomycotina</taxon>
        <taxon>Sordariomycetes</taxon>
        <taxon>Sordariomycetidae</taxon>
        <taxon>Ophiostomatales</taxon>
        <taxon>Ophiostomataceae</taxon>
        <taxon>Sporothrix</taxon>
    </lineage>
</organism>
<proteinExistence type="predicted"/>
<evidence type="ECO:0000313" key="1">
    <source>
        <dbReference type="EMBL" id="CAK7221377.1"/>
    </source>
</evidence>
<evidence type="ECO:0008006" key="3">
    <source>
        <dbReference type="Google" id="ProtNLM"/>
    </source>
</evidence>
<keyword evidence="2" id="KW-1185">Reference proteome</keyword>
<accession>A0ABP0BNY8</accession>